<reference evidence="4 5" key="1">
    <citation type="journal article" date="2016" name="Int. J. Syst. Evol. Microbiol.">
        <title>Labrenzia salina sp. nov., isolated from the rhizosphere of the halophyte Arthrocnemum macrostachyum.</title>
        <authorList>
            <person name="Camacho M."/>
            <person name="Redondo-Gomez S."/>
            <person name="Rodriguez-Llorente I."/>
            <person name="Rohde M."/>
            <person name="Sproer C."/>
            <person name="Schumann P."/>
            <person name="Klenk H.P."/>
            <person name="Montero-Calasanz M.D.C."/>
        </authorList>
    </citation>
    <scope>NUCLEOTIDE SEQUENCE [LARGE SCALE GENOMIC DNA]</scope>
    <source>
        <strain evidence="4 5">DSM 29163</strain>
    </source>
</reference>
<feature type="domain" description="DUF7305" evidence="3">
    <location>
        <begin position="251"/>
        <end position="391"/>
    </location>
</feature>
<dbReference type="Proteomes" id="UP001300261">
    <property type="component" value="Unassembled WGS sequence"/>
</dbReference>
<gene>
    <name evidence="4" type="ORF">ON753_18525</name>
</gene>
<evidence type="ECO:0000313" key="4">
    <source>
        <dbReference type="EMBL" id="MCX2724342.1"/>
    </source>
</evidence>
<evidence type="ECO:0000313" key="5">
    <source>
        <dbReference type="Proteomes" id="UP001300261"/>
    </source>
</evidence>
<accession>A0ABT3R5Q5</accession>
<keyword evidence="5" id="KW-1185">Reference proteome</keyword>
<name>A0ABT3R5Q5_9HYPH</name>
<organism evidence="4 5">
    <name type="scientific">Roseibium salinum</name>
    <dbReference type="NCBI Taxonomy" id="1604349"/>
    <lineage>
        <taxon>Bacteria</taxon>
        <taxon>Pseudomonadati</taxon>
        <taxon>Pseudomonadota</taxon>
        <taxon>Alphaproteobacteria</taxon>
        <taxon>Hyphomicrobiales</taxon>
        <taxon>Stappiaceae</taxon>
        <taxon>Roseibium</taxon>
    </lineage>
</organism>
<sequence length="414" mass="41969">MIRLLSRAFAADRKGTIATMTAIVMPVVIGGFGLGAEATYWYFTQRKLQNSADVAAYAGASQLRLNKTQQAIADAATAAAVKTGYRASIGTITASWPAVNGTYAGDAKAVEITVQEDLPRMLTSIFLNGTVPISGRAVARLKQGFPTCILSLDPNAAGAVTFTGSADATLEGCNVHANSLAGDAVTVSGSGKARTPCVSSVGQVSATAGLAMSECSAPIEYADPIEDPFAGVPAPSTTGACEPTNVFAGPQSATYTISPGRYCGGLSIKRTVTMNEGVYVVDGGTLTIESSATVAGSGVTLYLTNGASVSVAGTANVTLSAPTAGDYKGVLIFVDRNAANATHILNGSSSSYLHGAIYSPTGHVEFAGTSSIGGGCTQIVANTIEITGTAGIGSDCTTMGFNDIKNEQLVQLVE</sequence>
<comment type="caution">
    <text evidence="4">The sequence shown here is derived from an EMBL/GenBank/DDBJ whole genome shotgun (WGS) entry which is preliminary data.</text>
</comment>
<evidence type="ECO:0000259" key="2">
    <source>
        <dbReference type="Pfam" id="PF13400"/>
    </source>
</evidence>
<feature type="transmembrane region" description="Helical" evidence="1">
    <location>
        <begin position="21"/>
        <end position="43"/>
    </location>
</feature>
<dbReference type="Pfam" id="PF23981">
    <property type="entry name" value="DUF7305"/>
    <property type="match status" value="1"/>
</dbReference>
<dbReference type="InterPro" id="IPR028087">
    <property type="entry name" value="Tad_N"/>
</dbReference>
<evidence type="ECO:0000259" key="3">
    <source>
        <dbReference type="Pfam" id="PF23981"/>
    </source>
</evidence>
<dbReference type="InterPro" id="IPR055729">
    <property type="entry name" value="DUF7305"/>
</dbReference>
<evidence type="ECO:0000256" key="1">
    <source>
        <dbReference type="SAM" id="Phobius"/>
    </source>
</evidence>
<keyword evidence="1" id="KW-0812">Transmembrane</keyword>
<protein>
    <submittedName>
        <fullName evidence="4">Pilus assembly protein</fullName>
    </submittedName>
</protein>
<dbReference type="Pfam" id="PF13400">
    <property type="entry name" value="Tad"/>
    <property type="match status" value="1"/>
</dbReference>
<keyword evidence="1" id="KW-1133">Transmembrane helix</keyword>
<proteinExistence type="predicted"/>
<keyword evidence="1" id="KW-0472">Membrane</keyword>
<dbReference type="EMBL" id="JAPEVI010000003">
    <property type="protein sequence ID" value="MCX2724342.1"/>
    <property type="molecule type" value="Genomic_DNA"/>
</dbReference>
<feature type="domain" description="Putative Flp pilus-assembly TadG-like N-terminal" evidence="2">
    <location>
        <begin position="15"/>
        <end position="62"/>
    </location>
</feature>
<dbReference type="RefSeq" id="WP_265964262.1">
    <property type="nucleotide sequence ID" value="NZ_JAPEVI010000003.1"/>
</dbReference>